<reference evidence="1 2" key="1">
    <citation type="journal article" date="2024" name="Nat. Commun.">
        <title>Phylogenomics reveals the evolutionary origins of lichenization in chlorophyte algae.</title>
        <authorList>
            <person name="Puginier C."/>
            <person name="Libourel C."/>
            <person name="Otte J."/>
            <person name="Skaloud P."/>
            <person name="Haon M."/>
            <person name="Grisel S."/>
            <person name="Petersen M."/>
            <person name="Berrin J.G."/>
            <person name="Delaux P.M."/>
            <person name="Dal Grande F."/>
            <person name="Keller J."/>
        </authorList>
    </citation>
    <scope>NUCLEOTIDE SEQUENCE [LARGE SCALE GENOMIC DNA]</scope>
    <source>
        <strain evidence="1 2">SAG 245.80</strain>
    </source>
</reference>
<dbReference type="Proteomes" id="UP001445335">
    <property type="component" value="Unassembled WGS sequence"/>
</dbReference>
<dbReference type="AlphaFoldDB" id="A0AAW1RXS9"/>
<protein>
    <submittedName>
        <fullName evidence="1">Uncharacterized protein</fullName>
    </submittedName>
</protein>
<sequence>MIAVDFDPTQCKTEVEVVARCCKRYWTKSVHCARLDRKAVEAWWDANARVIEKKPADLALKTAVKPPRRQAGWPAAQAAKLAALKHPGAAALQRRLRVAGAPIPGAAGAV</sequence>
<accession>A0AAW1RXS9</accession>
<evidence type="ECO:0000313" key="1">
    <source>
        <dbReference type="EMBL" id="KAK9838576.1"/>
    </source>
</evidence>
<comment type="caution">
    <text evidence="1">The sequence shown here is derived from an EMBL/GenBank/DDBJ whole genome shotgun (WGS) entry which is preliminary data.</text>
</comment>
<organism evidence="1 2">
    <name type="scientific">Elliptochloris bilobata</name>
    <dbReference type="NCBI Taxonomy" id="381761"/>
    <lineage>
        <taxon>Eukaryota</taxon>
        <taxon>Viridiplantae</taxon>
        <taxon>Chlorophyta</taxon>
        <taxon>core chlorophytes</taxon>
        <taxon>Trebouxiophyceae</taxon>
        <taxon>Trebouxiophyceae incertae sedis</taxon>
        <taxon>Elliptochloris clade</taxon>
        <taxon>Elliptochloris</taxon>
    </lineage>
</organism>
<keyword evidence="2" id="KW-1185">Reference proteome</keyword>
<evidence type="ECO:0000313" key="2">
    <source>
        <dbReference type="Proteomes" id="UP001445335"/>
    </source>
</evidence>
<proteinExistence type="predicted"/>
<name>A0AAW1RXS9_9CHLO</name>
<dbReference type="EMBL" id="JALJOU010000018">
    <property type="protein sequence ID" value="KAK9838576.1"/>
    <property type="molecule type" value="Genomic_DNA"/>
</dbReference>
<gene>
    <name evidence="1" type="ORF">WJX81_008492</name>
</gene>